<name>A0ABU5EUL9_9BACT</name>
<evidence type="ECO:0000313" key="2">
    <source>
        <dbReference type="EMBL" id="MDY3557533.1"/>
    </source>
</evidence>
<organism evidence="2 3">
    <name type="scientific">Gemmata algarum</name>
    <dbReference type="NCBI Taxonomy" id="2975278"/>
    <lineage>
        <taxon>Bacteria</taxon>
        <taxon>Pseudomonadati</taxon>
        <taxon>Planctomycetota</taxon>
        <taxon>Planctomycetia</taxon>
        <taxon>Gemmatales</taxon>
        <taxon>Gemmataceae</taxon>
        <taxon>Gemmata</taxon>
    </lineage>
</organism>
<dbReference type="RefSeq" id="WP_320684593.1">
    <property type="nucleotide sequence ID" value="NZ_JAXBLV010000001.1"/>
</dbReference>
<feature type="compositionally biased region" description="Basic and acidic residues" evidence="1">
    <location>
        <begin position="114"/>
        <end position="135"/>
    </location>
</feature>
<dbReference type="EMBL" id="JAXBLV010000001">
    <property type="protein sequence ID" value="MDY3557533.1"/>
    <property type="molecule type" value="Genomic_DNA"/>
</dbReference>
<protein>
    <submittedName>
        <fullName evidence="2">Uncharacterized protein</fullName>
    </submittedName>
</protein>
<sequence>MNTNSPESVDALDALLSDFFKAQLPTPWPKAPVASVPVVPSEVARAAAAPGKVQGVPARDSTARARFTLAASVALLLGTGWFLADGVQSGPHTGRGASPDAGGLKFLPDSGASGHDHAPLKKMGEDKAKGNEGIKIDIGGIE</sequence>
<dbReference type="Proteomes" id="UP001272242">
    <property type="component" value="Unassembled WGS sequence"/>
</dbReference>
<evidence type="ECO:0000313" key="3">
    <source>
        <dbReference type="Proteomes" id="UP001272242"/>
    </source>
</evidence>
<keyword evidence="3" id="KW-1185">Reference proteome</keyword>
<comment type="caution">
    <text evidence="2">The sequence shown here is derived from an EMBL/GenBank/DDBJ whole genome shotgun (WGS) entry which is preliminary data.</text>
</comment>
<evidence type="ECO:0000256" key="1">
    <source>
        <dbReference type="SAM" id="MobiDB-lite"/>
    </source>
</evidence>
<gene>
    <name evidence="2" type="ORF">R5W23_000059</name>
</gene>
<reference evidence="3" key="1">
    <citation type="journal article" date="2023" name="Mar. Drugs">
        <title>Gemmata algarum, a Novel Planctomycete Isolated from an Algal Mat, Displays Antimicrobial Activity.</title>
        <authorList>
            <person name="Kumar G."/>
            <person name="Kallscheuer N."/>
            <person name="Kashif M."/>
            <person name="Ahamad S."/>
            <person name="Jagadeeshwari U."/>
            <person name="Pannikurungottu S."/>
            <person name="Haufschild T."/>
            <person name="Kabuu M."/>
            <person name="Sasikala C."/>
            <person name="Jogler C."/>
            <person name="Ramana C."/>
        </authorList>
    </citation>
    <scope>NUCLEOTIDE SEQUENCE [LARGE SCALE GENOMIC DNA]</scope>
    <source>
        <strain evidence="3">JC673</strain>
    </source>
</reference>
<proteinExistence type="predicted"/>
<feature type="region of interest" description="Disordered" evidence="1">
    <location>
        <begin position="88"/>
        <end position="142"/>
    </location>
</feature>
<accession>A0ABU5EUL9</accession>